<reference evidence="1 2" key="1">
    <citation type="journal article" date="2007" name="Virology">
        <title>KSY1, a lactococcal phage with a T7-like transcription.</title>
        <authorList>
            <person name="Chopin A."/>
            <person name="Deveau H."/>
            <person name="Ehrlich S.D."/>
            <person name="Moineau S."/>
            <person name="Chopin M.C."/>
        </authorList>
    </citation>
    <scope>NUCLEOTIDE SEQUENCE</scope>
</reference>
<accession>A6MAH5</accession>
<keyword evidence="2" id="KW-1185">Reference proteome</keyword>
<dbReference type="GeneID" id="5601985"/>
<dbReference type="RefSeq" id="YP_001469109.1">
    <property type="nucleotide sequence ID" value="NC_009817.1"/>
</dbReference>
<evidence type="ECO:0000313" key="1">
    <source>
        <dbReference type="EMBL" id="ABG21653.1"/>
    </source>
</evidence>
<evidence type="ECO:0000313" key="2">
    <source>
        <dbReference type="Proteomes" id="UP000000714"/>
    </source>
</evidence>
<name>A6MAH5_9CAUD</name>
<sequence length="61" mass="7161">MDEQKLFKTLQSLFADFNIDCCDESEVHEIYEEIDKAAGTSLADIYRKDYMDEDEEEDGEE</sequence>
<dbReference type="KEGG" id="vg:5601985"/>
<organism evidence="1 2">
    <name type="scientific">Lactococcus phage KSY1</name>
    <dbReference type="NCBI Taxonomy" id="2913972"/>
    <lineage>
        <taxon>Viruses</taxon>
        <taxon>Duplodnaviria</taxon>
        <taxon>Heunggongvirae</taxon>
        <taxon>Uroviricota</taxon>
        <taxon>Caudoviricetes</taxon>
        <taxon>Chopinvirus</taxon>
        <taxon>Chopinvirus KSY1</taxon>
    </lineage>
</organism>
<dbReference type="EMBL" id="DQ535032">
    <property type="protein sequence ID" value="ABG21653.1"/>
    <property type="molecule type" value="Genomic_DNA"/>
</dbReference>
<protein>
    <submittedName>
        <fullName evidence="1">Gp110</fullName>
    </submittedName>
</protein>
<gene>
    <name evidence="1" type="ORF">KSY1p110</name>
</gene>
<proteinExistence type="predicted"/>
<dbReference type="Proteomes" id="UP000000714">
    <property type="component" value="Segment"/>
</dbReference>